<feature type="binding site" evidence="2">
    <location>
        <position position="106"/>
    </location>
    <ligand>
        <name>substrate</name>
    </ligand>
</feature>
<protein>
    <submittedName>
        <fullName evidence="4">Alpha/beta fold hydrolase</fullName>
    </submittedName>
</protein>
<evidence type="ECO:0000313" key="4">
    <source>
        <dbReference type="EMBL" id="MBC8336207.1"/>
    </source>
</evidence>
<comment type="caution">
    <text evidence="4">The sequence shown here is derived from an EMBL/GenBank/DDBJ whole genome shotgun (WGS) entry which is preliminary data.</text>
</comment>
<evidence type="ECO:0000259" key="3">
    <source>
        <dbReference type="Pfam" id="PF12697"/>
    </source>
</evidence>
<proteinExistence type="predicted"/>
<evidence type="ECO:0000313" key="5">
    <source>
        <dbReference type="Proteomes" id="UP000614469"/>
    </source>
</evidence>
<dbReference type="Gene3D" id="3.40.50.1820">
    <property type="entry name" value="alpha/beta hydrolase"/>
    <property type="match status" value="1"/>
</dbReference>
<dbReference type="InterPro" id="IPR029058">
    <property type="entry name" value="AB_hydrolase_fold"/>
</dbReference>
<gene>
    <name evidence="4" type="ORF">H8E29_13145</name>
</gene>
<dbReference type="InterPro" id="IPR000073">
    <property type="entry name" value="AB_hydrolase_1"/>
</dbReference>
<feature type="binding site" evidence="2">
    <location>
        <position position="37"/>
    </location>
    <ligand>
        <name>substrate</name>
    </ligand>
</feature>
<dbReference type="SUPFAM" id="SSF53474">
    <property type="entry name" value="alpha/beta-Hydrolases"/>
    <property type="match status" value="1"/>
</dbReference>
<evidence type="ECO:0000256" key="1">
    <source>
        <dbReference type="PIRSR" id="PIRSR017388-1"/>
    </source>
</evidence>
<feature type="active site" description="Charge relay system" evidence="1">
    <location>
        <position position="204"/>
    </location>
</feature>
<dbReference type="AlphaFoldDB" id="A0A8J6TK34"/>
<feature type="domain" description="AB hydrolase-1" evidence="3">
    <location>
        <begin position="31"/>
        <end position="247"/>
    </location>
</feature>
<dbReference type="InterPro" id="IPR012354">
    <property type="entry name" value="Esterase_lipase"/>
</dbReference>
<dbReference type="EMBL" id="JACNJN010000147">
    <property type="protein sequence ID" value="MBC8336207.1"/>
    <property type="molecule type" value="Genomic_DNA"/>
</dbReference>
<dbReference type="InterPro" id="IPR051044">
    <property type="entry name" value="MAG_DAG_Lipase"/>
</dbReference>
<reference evidence="4 5" key="1">
    <citation type="submission" date="2020-08" db="EMBL/GenBank/DDBJ databases">
        <title>Bridging the membrane lipid divide: bacteria of the FCB group superphylum have the potential to synthesize archaeal ether lipids.</title>
        <authorList>
            <person name="Villanueva L."/>
            <person name="Von Meijenfeldt F.A.B."/>
            <person name="Westbye A.B."/>
            <person name="Yadav S."/>
            <person name="Hopmans E.C."/>
            <person name="Dutilh B.E."/>
            <person name="Sinninghe Damste J.S."/>
        </authorList>
    </citation>
    <scope>NUCLEOTIDE SEQUENCE [LARGE SCALE GENOMIC DNA]</scope>
    <source>
        <strain evidence="4">NIOZ-UU36</strain>
    </source>
</reference>
<sequence>MKNKKTTGNLHLHNSHLDGDAFFWEGGPVGILLSHGFTATTAEIRLVAEKFYAHGYTVAAPLLPGHGTTPDDLNQTKWRGWVKSGEESLQKLLESCQQVWVAGASMGGLLALYLASTNSQISGALLYVPAIRTMMSKMDILKLYLGAPFVKELARDSLDGSDLWQGYPGLPLKGIIQFLRFQSATAKRLSDVHQPVLIFQGRKDMTVAPEAGEIIMDGISSETKEHHWMEKSSHSILLDEEYEEVAETSMAFIERFSEILRKH</sequence>
<dbReference type="Pfam" id="PF12697">
    <property type="entry name" value="Abhydrolase_6"/>
    <property type="match status" value="1"/>
</dbReference>
<accession>A0A8J6TK34</accession>
<evidence type="ECO:0000256" key="2">
    <source>
        <dbReference type="PIRSR" id="PIRSR017388-2"/>
    </source>
</evidence>
<feature type="active site" description="Nucleophile" evidence="1">
    <location>
        <position position="105"/>
    </location>
</feature>
<dbReference type="GO" id="GO:0052689">
    <property type="term" value="F:carboxylic ester hydrolase activity"/>
    <property type="evidence" value="ECO:0007669"/>
    <property type="project" value="InterPro"/>
</dbReference>
<organism evidence="4 5">
    <name type="scientific">Candidatus Desulfolinea nitratireducens</name>
    <dbReference type="NCBI Taxonomy" id="2841698"/>
    <lineage>
        <taxon>Bacteria</taxon>
        <taxon>Bacillati</taxon>
        <taxon>Chloroflexota</taxon>
        <taxon>Anaerolineae</taxon>
        <taxon>Anaerolineales</taxon>
        <taxon>Anaerolineales incertae sedis</taxon>
        <taxon>Candidatus Desulfolinea</taxon>
    </lineage>
</organism>
<keyword evidence="4" id="KW-0378">Hydrolase</keyword>
<dbReference type="PIRSF" id="PIRSF017388">
    <property type="entry name" value="Esterase_lipase"/>
    <property type="match status" value="1"/>
</dbReference>
<dbReference type="Proteomes" id="UP000614469">
    <property type="component" value="Unassembled WGS sequence"/>
</dbReference>
<feature type="active site" description="Charge relay system" evidence="1">
    <location>
        <position position="234"/>
    </location>
</feature>
<dbReference type="PANTHER" id="PTHR11614">
    <property type="entry name" value="PHOSPHOLIPASE-RELATED"/>
    <property type="match status" value="1"/>
</dbReference>
<name>A0A8J6TK34_9CHLR</name>